<reference evidence="2" key="1">
    <citation type="submission" date="2024-06" db="EMBL/GenBank/DDBJ databases">
        <title>Draft genome sequence of Microbacterium sp. strain A8/3-1, isolated from Oxytropis tragacanthoides Fisch. ex DC. Root nodules in the Altai region of Russia.</title>
        <authorList>
            <person name="Sazanova A."/>
            <person name="Guro P."/>
            <person name="Kuznetsova I."/>
            <person name="Belimov A."/>
            <person name="Safronova V."/>
        </authorList>
    </citation>
    <scope>NUCLEOTIDE SEQUENCE</scope>
    <source>
        <strain evidence="2">A8/3-1</strain>
    </source>
</reference>
<proteinExistence type="predicted"/>
<protein>
    <submittedName>
        <fullName evidence="2">Uncharacterized protein</fullName>
    </submittedName>
</protein>
<evidence type="ECO:0000313" key="2">
    <source>
        <dbReference type="EMBL" id="XBX80121.1"/>
    </source>
</evidence>
<gene>
    <name evidence="2" type="ORF">ABS642_08545</name>
</gene>
<name>A0AAU7W2Z3_9MICO</name>
<keyword evidence="1" id="KW-0472">Membrane</keyword>
<sequence>MQDAEELAEMRALQARAYGRDGDLSHAEAARLRALQARAVERREDRVIGIAEPVAPEPAAAPERATAMTAQTAQDPVDEAPAAASAPAPRRVHVRWIALAAVAVLLCGVGLGWLLFGQIRSEAITLTSEQREWQNALLAEAEYDPSSVRALAVEEGVVVWAATKDGGRRTCLILGDGESTVPNCQLTEAVAGSGMVGSIIVDADGGSQREVTAQVLFAASGEPAVAVSSYDYSSGATGIIYANENETRIAEKLADEGFDPHSIWVAGYDGDVPIWTAMQVDSPGTCLIYDGSMSPSPMVCADPQTIVEQGAGLVLNVVDPQTGAATTYEFSPTGPSYLVITRERGELGAGGD</sequence>
<keyword evidence="1" id="KW-0812">Transmembrane</keyword>
<dbReference type="EMBL" id="CP158357">
    <property type="protein sequence ID" value="XBX80121.1"/>
    <property type="molecule type" value="Genomic_DNA"/>
</dbReference>
<keyword evidence="1" id="KW-1133">Transmembrane helix</keyword>
<feature type="transmembrane region" description="Helical" evidence="1">
    <location>
        <begin position="96"/>
        <end position="116"/>
    </location>
</feature>
<accession>A0AAU7W2Z3</accession>
<dbReference type="RefSeq" id="WP_350352982.1">
    <property type="nucleotide sequence ID" value="NZ_CP158357.1"/>
</dbReference>
<evidence type="ECO:0000256" key="1">
    <source>
        <dbReference type="SAM" id="Phobius"/>
    </source>
</evidence>
<organism evidence="2">
    <name type="scientific">Microbacterium sp. A8/3-1</name>
    <dbReference type="NCBI Taxonomy" id="3160749"/>
    <lineage>
        <taxon>Bacteria</taxon>
        <taxon>Bacillati</taxon>
        <taxon>Actinomycetota</taxon>
        <taxon>Actinomycetes</taxon>
        <taxon>Micrococcales</taxon>
        <taxon>Microbacteriaceae</taxon>
        <taxon>Microbacterium</taxon>
    </lineage>
</organism>
<dbReference type="AlphaFoldDB" id="A0AAU7W2Z3"/>